<proteinExistence type="predicted"/>
<accession>A0A317XN45</accession>
<evidence type="ECO:0000313" key="2">
    <source>
        <dbReference type="Proteomes" id="UP000246740"/>
    </source>
</evidence>
<evidence type="ECO:0000313" key="1">
    <source>
        <dbReference type="EMBL" id="PWY99232.1"/>
    </source>
</evidence>
<organism evidence="1 2">
    <name type="scientific">Testicularia cyperi</name>
    <dbReference type="NCBI Taxonomy" id="1882483"/>
    <lineage>
        <taxon>Eukaryota</taxon>
        <taxon>Fungi</taxon>
        <taxon>Dikarya</taxon>
        <taxon>Basidiomycota</taxon>
        <taxon>Ustilaginomycotina</taxon>
        <taxon>Ustilaginomycetes</taxon>
        <taxon>Ustilaginales</taxon>
        <taxon>Anthracoideaceae</taxon>
        <taxon>Testicularia</taxon>
    </lineage>
</organism>
<sequence>MVRRTVAAVAANTALYLYNALSCTVARQTFLFKIDCRATVRYCLVLGLFSFCISSTRRGVLPGPTAGLPAT</sequence>
<reference evidence="1 2" key="1">
    <citation type="journal article" date="2018" name="Mol. Biol. Evol.">
        <title>Broad Genomic Sampling Reveals a Smut Pathogenic Ancestry of the Fungal Clade Ustilaginomycotina.</title>
        <authorList>
            <person name="Kijpornyongpan T."/>
            <person name="Mondo S.J."/>
            <person name="Barry K."/>
            <person name="Sandor L."/>
            <person name="Lee J."/>
            <person name="Lipzen A."/>
            <person name="Pangilinan J."/>
            <person name="LaButti K."/>
            <person name="Hainaut M."/>
            <person name="Henrissat B."/>
            <person name="Grigoriev I.V."/>
            <person name="Spatafora J.W."/>
            <person name="Aime M.C."/>
        </authorList>
    </citation>
    <scope>NUCLEOTIDE SEQUENCE [LARGE SCALE GENOMIC DNA]</scope>
    <source>
        <strain evidence="1 2">MCA 3645</strain>
    </source>
</reference>
<protein>
    <submittedName>
        <fullName evidence="1">Uncharacterized protein</fullName>
    </submittedName>
</protein>
<dbReference type="Proteomes" id="UP000246740">
    <property type="component" value="Unassembled WGS sequence"/>
</dbReference>
<dbReference type="AlphaFoldDB" id="A0A317XN45"/>
<name>A0A317XN45_9BASI</name>
<keyword evidence="2" id="KW-1185">Reference proteome</keyword>
<dbReference type="InParanoid" id="A0A317XN45"/>
<dbReference type="EMBL" id="KZ819196">
    <property type="protein sequence ID" value="PWY99232.1"/>
    <property type="molecule type" value="Genomic_DNA"/>
</dbReference>
<gene>
    <name evidence="1" type="ORF">BCV70DRAFT_126676</name>
</gene>